<dbReference type="AlphaFoldDB" id="X1EYM6"/>
<evidence type="ECO:0000313" key="1">
    <source>
        <dbReference type="EMBL" id="GAH22279.1"/>
    </source>
</evidence>
<proteinExistence type="predicted"/>
<feature type="non-terminal residue" evidence="1">
    <location>
        <position position="1"/>
    </location>
</feature>
<comment type="caution">
    <text evidence="1">The sequence shown here is derived from an EMBL/GenBank/DDBJ whole genome shotgun (WGS) entry which is preliminary data.</text>
</comment>
<feature type="non-terminal residue" evidence="1">
    <location>
        <position position="35"/>
    </location>
</feature>
<name>X1EYM6_9ZZZZ</name>
<accession>X1EYM6</accession>
<protein>
    <submittedName>
        <fullName evidence="1">Uncharacterized protein</fullName>
    </submittedName>
</protein>
<organism evidence="1">
    <name type="scientific">marine sediment metagenome</name>
    <dbReference type="NCBI Taxonomy" id="412755"/>
    <lineage>
        <taxon>unclassified sequences</taxon>
        <taxon>metagenomes</taxon>
        <taxon>ecological metagenomes</taxon>
    </lineage>
</organism>
<sequence>SQIKKRLEKLEKRRTTIQQEVYQSLKDEYLSELNS</sequence>
<dbReference type="EMBL" id="BART01042328">
    <property type="protein sequence ID" value="GAH22279.1"/>
    <property type="molecule type" value="Genomic_DNA"/>
</dbReference>
<reference evidence="1" key="1">
    <citation type="journal article" date="2014" name="Front. Microbiol.">
        <title>High frequency of phylogenetically diverse reductive dehalogenase-homologous genes in deep subseafloor sedimentary metagenomes.</title>
        <authorList>
            <person name="Kawai M."/>
            <person name="Futagami T."/>
            <person name="Toyoda A."/>
            <person name="Takaki Y."/>
            <person name="Nishi S."/>
            <person name="Hori S."/>
            <person name="Arai W."/>
            <person name="Tsubouchi T."/>
            <person name="Morono Y."/>
            <person name="Uchiyama I."/>
            <person name="Ito T."/>
            <person name="Fujiyama A."/>
            <person name="Inagaki F."/>
            <person name="Takami H."/>
        </authorList>
    </citation>
    <scope>NUCLEOTIDE SEQUENCE</scope>
    <source>
        <strain evidence="1">Expedition CK06-06</strain>
    </source>
</reference>
<gene>
    <name evidence="1" type="ORF">S01H4_67361</name>
</gene>